<organism evidence="2 3">
    <name type="scientific">Caballeronia zhejiangensis</name>
    <dbReference type="NCBI Taxonomy" id="871203"/>
    <lineage>
        <taxon>Bacteria</taxon>
        <taxon>Pseudomonadati</taxon>
        <taxon>Pseudomonadota</taxon>
        <taxon>Betaproteobacteria</taxon>
        <taxon>Burkholderiales</taxon>
        <taxon>Burkholderiaceae</taxon>
        <taxon>Caballeronia</taxon>
    </lineage>
</organism>
<keyword evidence="3" id="KW-1185">Reference proteome</keyword>
<sequence>MKRACFALHKPRRPQSLARQGLQSSDEVTRKHAAMSRKSLDQDRFTLDSRDVASSFTHTASSQVLYAGSNVESKSHENENFHEQTLLSLMKRWYKPI</sequence>
<protein>
    <submittedName>
        <fullName evidence="2">Uncharacterized protein</fullName>
    </submittedName>
</protein>
<dbReference type="EMBL" id="JFHD01000006">
    <property type="protein sequence ID" value="KDR31436.1"/>
    <property type="molecule type" value="Genomic_DNA"/>
</dbReference>
<reference evidence="2 3" key="1">
    <citation type="submission" date="2014-03" db="EMBL/GenBank/DDBJ databases">
        <title>Draft Genome Sequences of Four Burkholderia Strains.</title>
        <authorList>
            <person name="Liu X.Y."/>
            <person name="Li C.X."/>
            <person name="Xu J.H."/>
        </authorList>
    </citation>
    <scope>NUCLEOTIDE SEQUENCE [LARGE SCALE GENOMIC DNA]</scope>
    <source>
        <strain evidence="2 3">OP-1</strain>
    </source>
</reference>
<comment type="caution">
    <text evidence="2">The sequence shown here is derived from an EMBL/GenBank/DDBJ whole genome shotgun (WGS) entry which is preliminary data.</text>
</comment>
<feature type="compositionally biased region" description="Polar residues" evidence="1">
    <location>
        <begin position="17"/>
        <end position="26"/>
    </location>
</feature>
<gene>
    <name evidence="2" type="ORF">BG60_32150</name>
</gene>
<dbReference type="AlphaFoldDB" id="A0A656QNI0"/>
<evidence type="ECO:0000313" key="2">
    <source>
        <dbReference type="EMBL" id="KDR31436.1"/>
    </source>
</evidence>
<name>A0A656QNI0_9BURK</name>
<proteinExistence type="predicted"/>
<evidence type="ECO:0000313" key="3">
    <source>
        <dbReference type="Proteomes" id="UP000027451"/>
    </source>
</evidence>
<feature type="region of interest" description="Disordered" evidence="1">
    <location>
        <begin position="10"/>
        <end position="41"/>
    </location>
</feature>
<evidence type="ECO:0000256" key="1">
    <source>
        <dbReference type="SAM" id="MobiDB-lite"/>
    </source>
</evidence>
<dbReference type="Proteomes" id="UP000027451">
    <property type="component" value="Unassembled WGS sequence"/>
</dbReference>
<accession>A0A656QNI0</accession>